<keyword evidence="7" id="KW-0472">Membrane</keyword>
<evidence type="ECO:0000313" key="9">
    <source>
        <dbReference type="EMBL" id="PEV96188.1"/>
    </source>
</evidence>
<dbReference type="InterPro" id="IPR019533">
    <property type="entry name" value="Peptidase_S26"/>
</dbReference>
<feature type="active site" evidence="6">
    <location>
        <position position="89"/>
    </location>
</feature>
<organism evidence="9 10">
    <name type="scientific">Bacillus cereus</name>
    <dbReference type="NCBI Taxonomy" id="1396"/>
    <lineage>
        <taxon>Bacteria</taxon>
        <taxon>Bacillati</taxon>
        <taxon>Bacillota</taxon>
        <taxon>Bacilli</taxon>
        <taxon>Bacillales</taxon>
        <taxon>Bacillaceae</taxon>
        <taxon>Bacillus</taxon>
        <taxon>Bacillus cereus group</taxon>
    </lineage>
</organism>
<proteinExistence type="inferred from homology"/>
<comment type="caution">
    <text evidence="9">The sequence shown here is derived from an EMBL/GenBank/DDBJ whole genome shotgun (WGS) entry which is preliminary data.</text>
</comment>
<evidence type="ECO:0000313" key="10">
    <source>
        <dbReference type="Proteomes" id="UP000220635"/>
    </source>
</evidence>
<gene>
    <name evidence="9" type="primary">lepB</name>
    <name evidence="9" type="ORF">CN425_25420</name>
</gene>
<name>A0A2A8PPL6_BACCE</name>
<evidence type="ECO:0000256" key="2">
    <source>
        <dbReference type="ARBA" id="ARBA00004401"/>
    </source>
</evidence>
<evidence type="ECO:0000256" key="7">
    <source>
        <dbReference type="RuleBase" id="RU362042"/>
    </source>
</evidence>
<keyword evidence="7" id="KW-0812">Transmembrane</keyword>
<evidence type="ECO:0000256" key="1">
    <source>
        <dbReference type="ARBA" id="ARBA00000677"/>
    </source>
</evidence>
<dbReference type="InterPro" id="IPR019758">
    <property type="entry name" value="Pept_S26A_signal_pept_1_CS"/>
</dbReference>
<evidence type="ECO:0000256" key="4">
    <source>
        <dbReference type="ARBA" id="ARBA00013208"/>
    </source>
</evidence>
<comment type="subcellular location">
    <subcellularLocation>
        <location evidence="2">Cell membrane</location>
        <topology evidence="2">Single-pass type II membrane protein</topology>
    </subcellularLocation>
    <subcellularLocation>
        <location evidence="7">Membrane</location>
        <topology evidence="7">Single-pass type II membrane protein</topology>
    </subcellularLocation>
</comment>
<accession>A0A2A8PPL6</accession>
<dbReference type="PROSITE" id="PS00760">
    <property type="entry name" value="SPASE_I_2"/>
    <property type="match status" value="1"/>
</dbReference>
<dbReference type="GO" id="GO:0009003">
    <property type="term" value="F:signal peptidase activity"/>
    <property type="evidence" value="ECO:0007669"/>
    <property type="project" value="UniProtKB-EC"/>
</dbReference>
<dbReference type="AlphaFoldDB" id="A0A2A8PPL6"/>
<dbReference type="Proteomes" id="UP000220635">
    <property type="component" value="Unassembled WGS sequence"/>
</dbReference>
<dbReference type="SUPFAM" id="SSF51306">
    <property type="entry name" value="LexA/Signal peptidase"/>
    <property type="match status" value="1"/>
</dbReference>
<keyword evidence="7" id="KW-0645">Protease</keyword>
<feature type="transmembrane region" description="Helical" evidence="7">
    <location>
        <begin position="12"/>
        <end position="29"/>
    </location>
</feature>
<feature type="domain" description="Peptidase S26" evidence="8">
    <location>
        <begin position="18"/>
        <end position="175"/>
    </location>
</feature>
<evidence type="ECO:0000256" key="6">
    <source>
        <dbReference type="PIRSR" id="PIRSR600223-1"/>
    </source>
</evidence>
<evidence type="ECO:0000256" key="3">
    <source>
        <dbReference type="ARBA" id="ARBA00009370"/>
    </source>
</evidence>
<keyword evidence="7" id="KW-1133">Transmembrane helix</keyword>
<protein>
    <recommendedName>
        <fullName evidence="4 7">Signal peptidase I</fullName>
        <ecNumber evidence="4 7">3.4.21.89</ecNumber>
    </recommendedName>
</protein>
<dbReference type="GO" id="GO:0006465">
    <property type="term" value="P:signal peptide processing"/>
    <property type="evidence" value="ECO:0007669"/>
    <property type="project" value="InterPro"/>
</dbReference>
<dbReference type="GO" id="GO:0005886">
    <property type="term" value="C:plasma membrane"/>
    <property type="evidence" value="ECO:0007669"/>
    <property type="project" value="UniProtKB-SubCell"/>
</dbReference>
<dbReference type="Pfam" id="PF10502">
    <property type="entry name" value="Peptidase_S26"/>
    <property type="match status" value="1"/>
</dbReference>
<dbReference type="InterPro" id="IPR000223">
    <property type="entry name" value="Pept_S26A_signal_pept_1"/>
</dbReference>
<dbReference type="PRINTS" id="PR00727">
    <property type="entry name" value="LEADERPTASE"/>
</dbReference>
<dbReference type="OrthoDB" id="9802919at2"/>
<comment type="catalytic activity">
    <reaction evidence="1 7">
        <text>Cleavage of hydrophobic, N-terminal signal or leader sequences from secreted and periplasmic proteins.</text>
        <dbReference type="EC" id="3.4.21.89"/>
    </reaction>
</comment>
<keyword evidence="5 7" id="KW-0378">Hydrolase</keyword>
<dbReference type="Gene3D" id="2.10.109.10">
    <property type="entry name" value="Umud Fragment, subunit A"/>
    <property type="match status" value="1"/>
</dbReference>
<dbReference type="PANTHER" id="PTHR43390">
    <property type="entry name" value="SIGNAL PEPTIDASE I"/>
    <property type="match status" value="1"/>
</dbReference>
<sequence length="184" mass="21304">MEFDLHLKKRLISVFPMLIFIIGVTLLLLRQFVFFPYKVSGVSMENSLFNNNKVLINHFTHSIEDLQRFDIVVVNSPLENTSNKKTIIKRVVGLPGDTIEYKSQQLYINGLQVKDAYSKGKTADFSLKNIYGFERVPNDTIFVLGDNREESLDSRFKEIGFISLNNIEGKVVLRYKPLNKFMKF</sequence>
<dbReference type="EMBL" id="NTWE01000057">
    <property type="protein sequence ID" value="PEV96188.1"/>
    <property type="molecule type" value="Genomic_DNA"/>
</dbReference>
<dbReference type="CDD" id="cd06530">
    <property type="entry name" value="S26_SPase_I"/>
    <property type="match status" value="1"/>
</dbReference>
<dbReference type="NCBIfam" id="TIGR02227">
    <property type="entry name" value="sigpep_I_bact"/>
    <property type="match status" value="1"/>
</dbReference>
<evidence type="ECO:0000259" key="8">
    <source>
        <dbReference type="Pfam" id="PF10502"/>
    </source>
</evidence>
<dbReference type="GO" id="GO:0004252">
    <property type="term" value="F:serine-type endopeptidase activity"/>
    <property type="evidence" value="ECO:0007669"/>
    <property type="project" value="InterPro"/>
</dbReference>
<dbReference type="InterPro" id="IPR036286">
    <property type="entry name" value="LexA/Signal_pep-like_sf"/>
</dbReference>
<comment type="similarity">
    <text evidence="3 7">Belongs to the peptidase S26 family.</text>
</comment>
<dbReference type="PANTHER" id="PTHR43390:SF1">
    <property type="entry name" value="CHLOROPLAST PROCESSING PEPTIDASE"/>
    <property type="match status" value="1"/>
</dbReference>
<dbReference type="EC" id="3.4.21.89" evidence="4 7"/>
<dbReference type="InterPro" id="IPR019757">
    <property type="entry name" value="Pept_S26A_signal_pept_1_Lys-AS"/>
</dbReference>
<evidence type="ECO:0000256" key="5">
    <source>
        <dbReference type="ARBA" id="ARBA00022801"/>
    </source>
</evidence>
<reference evidence="9 10" key="1">
    <citation type="submission" date="2017-09" db="EMBL/GenBank/DDBJ databases">
        <title>Large-scale bioinformatics analysis of Bacillus genomes uncovers conserved roles of natural products in bacterial physiology.</title>
        <authorList>
            <consortium name="Agbiome Team Llc"/>
            <person name="Bleich R.M."/>
            <person name="Grubbs K.J."/>
            <person name="Santa Maria K.C."/>
            <person name="Allen S.E."/>
            <person name="Farag S."/>
            <person name="Shank E.A."/>
            <person name="Bowers A."/>
        </authorList>
    </citation>
    <scope>NUCLEOTIDE SEQUENCE [LARGE SCALE GENOMIC DNA]</scope>
    <source>
        <strain evidence="9 10">AFS010695</strain>
    </source>
</reference>
<dbReference type="PROSITE" id="PS00761">
    <property type="entry name" value="SPASE_I_3"/>
    <property type="match status" value="1"/>
</dbReference>
<feature type="active site" evidence="6">
    <location>
        <position position="43"/>
    </location>
</feature>